<dbReference type="Gene3D" id="3.40.50.1820">
    <property type="entry name" value="alpha/beta hydrolase"/>
    <property type="match status" value="1"/>
</dbReference>
<proteinExistence type="predicted"/>
<evidence type="ECO:0000259" key="1">
    <source>
        <dbReference type="Pfam" id="PF00561"/>
    </source>
</evidence>
<dbReference type="PRINTS" id="PR00111">
    <property type="entry name" value="ABHYDROLASE"/>
</dbReference>
<dbReference type="Proteomes" id="UP000036851">
    <property type="component" value="Unassembled WGS sequence"/>
</dbReference>
<evidence type="ECO:0000313" key="2">
    <source>
        <dbReference type="EMBL" id="KOC88616.1"/>
    </source>
</evidence>
<dbReference type="EMBL" id="JRXF01000044">
    <property type="protein sequence ID" value="KOC88616.1"/>
    <property type="molecule type" value="Genomic_DNA"/>
</dbReference>
<dbReference type="InterPro" id="IPR050266">
    <property type="entry name" value="AB_hydrolase_sf"/>
</dbReference>
<sequence>MNRFFSSVLSGEVRYHDLPGELAPIVFIHGLGCAASYEYPRVAADPALRDRRMILVDLPGSGFSDKPTSFSYTTSDQARVIAELLNHLALPAFTLYGHSMGGSIAIEVAALKPANLTTLLVSEPNFRAGGGSYSRMIAAQDEIEFIAYGHELLIEEDNTPWAGSLQMTLAQAAWRGASSLVNGITPSWLEIFTTLPIRCGLIVGEYSLPDTEFDAVTAAGIPL</sequence>
<comment type="caution">
    <text evidence="2">The sequence shown here is derived from an EMBL/GenBank/DDBJ whole genome shotgun (WGS) entry which is preliminary data.</text>
</comment>
<organism evidence="2 3">
    <name type="scientific">Winslowiella iniecta</name>
    <dbReference type="NCBI Taxonomy" id="1560201"/>
    <lineage>
        <taxon>Bacteria</taxon>
        <taxon>Pseudomonadati</taxon>
        <taxon>Pseudomonadota</taxon>
        <taxon>Gammaproteobacteria</taxon>
        <taxon>Enterobacterales</taxon>
        <taxon>Erwiniaceae</taxon>
        <taxon>Winslowiella</taxon>
    </lineage>
</organism>
<dbReference type="AlphaFoldDB" id="A0A0L7T060"/>
<dbReference type="InterPro" id="IPR000073">
    <property type="entry name" value="AB_hydrolase_1"/>
</dbReference>
<reference evidence="2 3" key="1">
    <citation type="journal article" date="2015" name="Int. J. Syst. Evol. Microbiol.">
        <title>Erwinia iniecta sp. nov., isolated from Russian wheat aphids (Diuraphis noxia).</title>
        <authorList>
            <person name="Campillo T."/>
            <person name="Luna E."/>
            <person name="Portier P."/>
            <person name="Fischer-Le Saux M."/>
            <person name="Lapitan N."/>
            <person name="Tisserat N.A."/>
            <person name="Leach J.E."/>
        </authorList>
    </citation>
    <scope>NUCLEOTIDE SEQUENCE [LARGE SCALE GENOMIC DNA]</scope>
    <source>
        <strain evidence="2 3">B149</strain>
    </source>
</reference>
<dbReference type="SUPFAM" id="SSF53474">
    <property type="entry name" value="alpha/beta-Hydrolases"/>
    <property type="match status" value="1"/>
</dbReference>
<dbReference type="Pfam" id="PF00561">
    <property type="entry name" value="Abhydrolase_1"/>
    <property type="match status" value="1"/>
</dbReference>
<dbReference type="GO" id="GO:0016020">
    <property type="term" value="C:membrane"/>
    <property type="evidence" value="ECO:0007669"/>
    <property type="project" value="TreeGrafter"/>
</dbReference>
<dbReference type="GO" id="GO:0016787">
    <property type="term" value="F:hydrolase activity"/>
    <property type="evidence" value="ECO:0007669"/>
    <property type="project" value="UniProtKB-KW"/>
</dbReference>
<name>A0A0L7T060_9GAMM</name>
<dbReference type="OrthoDB" id="5853561at2"/>
<dbReference type="PANTHER" id="PTHR43798">
    <property type="entry name" value="MONOACYLGLYCEROL LIPASE"/>
    <property type="match status" value="1"/>
</dbReference>
<evidence type="ECO:0000313" key="3">
    <source>
        <dbReference type="Proteomes" id="UP000036851"/>
    </source>
</evidence>
<protein>
    <submittedName>
        <fullName evidence="2">Alpha/beta hydrolase</fullName>
    </submittedName>
</protein>
<dbReference type="RefSeq" id="WP_053115981.1">
    <property type="nucleotide sequence ID" value="NZ_JRXF01000044.1"/>
</dbReference>
<feature type="non-terminal residue" evidence="2">
    <location>
        <position position="223"/>
    </location>
</feature>
<dbReference type="InterPro" id="IPR029058">
    <property type="entry name" value="AB_hydrolase_fold"/>
</dbReference>
<keyword evidence="2" id="KW-0378">Hydrolase</keyword>
<dbReference type="STRING" id="1560201.NG42_07740"/>
<accession>A0A0L7T060</accession>
<dbReference type="PANTHER" id="PTHR43798:SF33">
    <property type="entry name" value="HYDROLASE, PUTATIVE (AFU_ORTHOLOGUE AFUA_2G14860)-RELATED"/>
    <property type="match status" value="1"/>
</dbReference>
<gene>
    <name evidence="2" type="ORF">NG43_19995</name>
</gene>
<feature type="domain" description="AB hydrolase-1" evidence="1">
    <location>
        <begin position="24"/>
        <end position="116"/>
    </location>
</feature>